<evidence type="ECO:0000313" key="8">
    <source>
        <dbReference type="Proteomes" id="UP000245474"/>
    </source>
</evidence>
<dbReference type="Pfam" id="PF08281">
    <property type="entry name" value="Sigma70_r4_2"/>
    <property type="match status" value="1"/>
</dbReference>
<dbReference type="CDD" id="cd06171">
    <property type="entry name" value="Sigma70_r4"/>
    <property type="match status" value="1"/>
</dbReference>
<evidence type="ECO:0000256" key="2">
    <source>
        <dbReference type="ARBA" id="ARBA00023015"/>
    </source>
</evidence>
<evidence type="ECO:0000259" key="5">
    <source>
        <dbReference type="Pfam" id="PF04542"/>
    </source>
</evidence>
<dbReference type="SUPFAM" id="SSF88946">
    <property type="entry name" value="Sigma2 domain of RNA polymerase sigma factors"/>
    <property type="match status" value="1"/>
</dbReference>
<dbReference type="InterPro" id="IPR039425">
    <property type="entry name" value="RNA_pol_sigma-70-like"/>
</dbReference>
<dbReference type="InterPro" id="IPR013249">
    <property type="entry name" value="RNA_pol_sigma70_r4_t2"/>
</dbReference>
<dbReference type="Gene3D" id="1.10.1740.10">
    <property type="match status" value="1"/>
</dbReference>
<gene>
    <name evidence="7" type="ORF">DEM34_07100</name>
</gene>
<dbReference type="AlphaFoldDB" id="A0A2U2N4K8"/>
<organism evidence="7 8">
    <name type="scientific">Sediminicurvatus halobius</name>
    <dbReference type="NCBI Taxonomy" id="2182432"/>
    <lineage>
        <taxon>Bacteria</taxon>
        <taxon>Pseudomonadati</taxon>
        <taxon>Pseudomonadota</taxon>
        <taxon>Gammaproteobacteria</taxon>
        <taxon>Chromatiales</taxon>
        <taxon>Ectothiorhodospiraceae</taxon>
        <taxon>Sediminicurvatus</taxon>
    </lineage>
</organism>
<dbReference type="NCBIfam" id="TIGR02937">
    <property type="entry name" value="sigma70-ECF"/>
    <property type="match status" value="1"/>
</dbReference>
<dbReference type="SUPFAM" id="SSF88659">
    <property type="entry name" value="Sigma3 and sigma4 domains of RNA polymerase sigma factors"/>
    <property type="match status" value="1"/>
</dbReference>
<feature type="domain" description="RNA polymerase sigma factor 70 region 4 type 2" evidence="6">
    <location>
        <begin position="111"/>
        <end position="163"/>
    </location>
</feature>
<keyword evidence="2" id="KW-0805">Transcription regulation</keyword>
<name>A0A2U2N4K8_9GAMM</name>
<dbReference type="InterPro" id="IPR007627">
    <property type="entry name" value="RNA_pol_sigma70_r2"/>
</dbReference>
<dbReference type="InterPro" id="IPR013325">
    <property type="entry name" value="RNA_pol_sigma_r2"/>
</dbReference>
<evidence type="ECO:0000256" key="4">
    <source>
        <dbReference type="ARBA" id="ARBA00023163"/>
    </source>
</evidence>
<comment type="similarity">
    <text evidence="1">Belongs to the sigma-70 factor family. ECF subfamily.</text>
</comment>
<keyword evidence="8" id="KW-1185">Reference proteome</keyword>
<dbReference type="RefSeq" id="WP_109677705.1">
    <property type="nucleotide sequence ID" value="NZ_CP086615.1"/>
</dbReference>
<accession>A0A2U2N4K8</accession>
<dbReference type="OrthoDB" id="9797134at2"/>
<evidence type="ECO:0000256" key="1">
    <source>
        <dbReference type="ARBA" id="ARBA00010641"/>
    </source>
</evidence>
<dbReference type="Proteomes" id="UP000245474">
    <property type="component" value="Unassembled WGS sequence"/>
</dbReference>
<comment type="caution">
    <text evidence="7">The sequence shown here is derived from an EMBL/GenBank/DDBJ whole genome shotgun (WGS) entry which is preliminary data.</text>
</comment>
<keyword evidence="4" id="KW-0804">Transcription</keyword>
<dbReference type="InterPro" id="IPR036388">
    <property type="entry name" value="WH-like_DNA-bd_sf"/>
</dbReference>
<dbReference type="InterPro" id="IPR013324">
    <property type="entry name" value="RNA_pol_sigma_r3/r4-like"/>
</dbReference>
<evidence type="ECO:0000256" key="3">
    <source>
        <dbReference type="ARBA" id="ARBA00023082"/>
    </source>
</evidence>
<dbReference type="Gene3D" id="1.10.10.10">
    <property type="entry name" value="Winged helix-like DNA-binding domain superfamily/Winged helix DNA-binding domain"/>
    <property type="match status" value="1"/>
</dbReference>
<evidence type="ECO:0000313" key="7">
    <source>
        <dbReference type="EMBL" id="PWG63978.1"/>
    </source>
</evidence>
<dbReference type="EMBL" id="QFFI01000008">
    <property type="protein sequence ID" value="PWG63978.1"/>
    <property type="molecule type" value="Genomic_DNA"/>
</dbReference>
<keyword evidence="3" id="KW-0731">Sigma factor</keyword>
<reference evidence="7 8" key="1">
    <citation type="submission" date="2018-05" db="EMBL/GenBank/DDBJ databases">
        <title>Spiribacter halobius sp. nov., a moderately halophilic bacterium isolated from marine solar saltern.</title>
        <authorList>
            <person name="Zheng W.-S."/>
            <person name="Lu D.-C."/>
            <person name="Du Z.-J."/>
        </authorList>
    </citation>
    <scope>NUCLEOTIDE SEQUENCE [LARGE SCALE GENOMIC DNA]</scope>
    <source>
        <strain evidence="7 8">E85</strain>
    </source>
</reference>
<proteinExistence type="inferred from homology"/>
<dbReference type="Pfam" id="PF04542">
    <property type="entry name" value="Sigma70_r2"/>
    <property type="match status" value="1"/>
</dbReference>
<evidence type="ECO:0000259" key="6">
    <source>
        <dbReference type="Pfam" id="PF08281"/>
    </source>
</evidence>
<dbReference type="GO" id="GO:0003677">
    <property type="term" value="F:DNA binding"/>
    <property type="evidence" value="ECO:0007669"/>
    <property type="project" value="InterPro"/>
</dbReference>
<dbReference type="PANTHER" id="PTHR43133:SF59">
    <property type="entry name" value="ECF RNA POLYMERASE SIGMA FACTOR SIGR"/>
    <property type="match status" value="1"/>
</dbReference>
<dbReference type="GO" id="GO:0016987">
    <property type="term" value="F:sigma factor activity"/>
    <property type="evidence" value="ECO:0007669"/>
    <property type="project" value="UniProtKB-KW"/>
</dbReference>
<protein>
    <submittedName>
        <fullName evidence="7">RNA polymerase subunit sigma-24</fullName>
    </submittedName>
</protein>
<dbReference type="InterPro" id="IPR014284">
    <property type="entry name" value="RNA_pol_sigma-70_dom"/>
</dbReference>
<feature type="domain" description="RNA polymerase sigma-70 region 2" evidence="5">
    <location>
        <begin position="2"/>
        <end position="62"/>
    </location>
</feature>
<dbReference type="PANTHER" id="PTHR43133">
    <property type="entry name" value="RNA POLYMERASE ECF-TYPE SIGMA FACTO"/>
    <property type="match status" value="1"/>
</dbReference>
<dbReference type="GO" id="GO:0006352">
    <property type="term" value="P:DNA-templated transcription initiation"/>
    <property type="evidence" value="ECO:0007669"/>
    <property type="project" value="InterPro"/>
</dbReference>
<sequence>MDRLYGTALRLTRNPDDAEDVVAETVAKAWDKLDTLNSRERFEGWIFHILNNTFVSAWRRRRCRERYQAEERATTPEETEGLEFSLFERLHQPFLLWWGSAEDQFLDELLREQIDAAIDDLPDVFRIVVVLVEIQGYTYAEAATLLELPLGTIRSRLYRGRSLLQRALWEQARAEGLVTGDRPTASTGRHR</sequence>